<organism evidence="2 3">
    <name type="scientific">Aspergillus leporis</name>
    <dbReference type="NCBI Taxonomy" id="41062"/>
    <lineage>
        <taxon>Eukaryota</taxon>
        <taxon>Fungi</taxon>
        <taxon>Dikarya</taxon>
        <taxon>Ascomycota</taxon>
        <taxon>Pezizomycotina</taxon>
        <taxon>Eurotiomycetes</taxon>
        <taxon>Eurotiomycetidae</taxon>
        <taxon>Eurotiales</taxon>
        <taxon>Aspergillaceae</taxon>
        <taxon>Aspergillus</taxon>
        <taxon>Aspergillus subgen. Circumdati</taxon>
    </lineage>
</organism>
<keyword evidence="1" id="KW-1133">Transmembrane helix</keyword>
<accession>A0A5N5X8Z1</accession>
<name>A0A5N5X8Z1_9EURO</name>
<keyword evidence="1" id="KW-0472">Membrane</keyword>
<gene>
    <name evidence="2" type="ORF">BDV29DRAFT_168632</name>
</gene>
<sequence>MDLSTIDEKKLKMRKRKEKQSQEIFFMSTAGLFLVHISPPVFCPFMLCPERMFLIRQWADWDASAGLLYDWPVLKWRLEEKKAT</sequence>
<reference evidence="2 3" key="1">
    <citation type="submission" date="2019-04" db="EMBL/GenBank/DDBJ databases">
        <title>Friends and foes A comparative genomics study of 23 Aspergillus species from section Flavi.</title>
        <authorList>
            <consortium name="DOE Joint Genome Institute"/>
            <person name="Kjaerbolling I."/>
            <person name="Vesth T."/>
            <person name="Frisvad J.C."/>
            <person name="Nybo J.L."/>
            <person name="Theobald S."/>
            <person name="Kildgaard S."/>
            <person name="Isbrandt T."/>
            <person name="Kuo A."/>
            <person name="Sato A."/>
            <person name="Lyhne E.K."/>
            <person name="Kogle M.E."/>
            <person name="Wiebenga A."/>
            <person name="Kun R.S."/>
            <person name="Lubbers R.J."/>
            <person name="Makela M.R."/>
            <person name="Barry K."/>
            <person name="Chovatia M."/>
            <person name="Clum A."/>
            <person name="Daum C."/>
            <person name="Haridas S."/>
            <person name="He G."/>
            <person name="LaButti K."/>
            <person name="Lipzen A."/>
            <person name="Mondo S."/>
            <person name="Riley R."/>
            <person name="Salamov A."/>
            <person name="Simmons B.A."/>
            <person name="Magnuson J.K."/>
            <person name="Henrissat B."/>
            <person name="Mortensen U.H."/>
            <person name="Larsen T.O."/>
            <person name="Devries R.P."/>
            <person name="Grigoriev I.V."/>
            <person name="Machida M."/>
            <person name="Baker S.E."/>
            <person name="Andersen M.R."/>
        </authorList>
    </citation>
    <scope>NUCLEOTIDE SEQUENCE [LARGE SCALE GENOMIC DNA]</scope>
    <source>
        <strain evidence="2 3">CBS 151.66</strain>
    </source>
</reference>
<evidence type="ECO:0000313" key="2">
    <source>
        <dbReference type="EMBL" id="KAB8077238.1"/>
    </source>
</evidence>
<keyword evidence="3" id="KW-1185">Reference proteome</keyword>
<keyword evidence="1" id="KW-0812">Transmembrane</keyword>
<dbReference type="AlphaFoldDB" id="A0A5N5X8Z1"/>
<feature type="transmembrane region" description="Helical" evidence="1">
    <location>
        <begin position="24"/>
        <end position="47"/>
    </location>
</feature>
<proteinExistence type="predicted"/>
<dbReference type="Proteomes" id="UP000326565">
    <property type="component" value="Unassembled WGS sequence"/>
</dbReference>
<evidence type="ECO:0000313" key="3">
    <source>
        <dbReference type="Proteomes" id="UP000326565"/>
    </source>
</evidence>
<protein>
    <submittedName>
        <fullName evidence="2">Uncharacterized protein</fullName>
    </submittedName>
</protein>
<evidence type="ECO:0000256" key="1">
    <source>
        <dbReference type="SAM" id="Phobius"/>
    </source>
</evidence>
<dbReference type="EMBL" id="ML732171">
    <property type="protein sequence ID" value="KAB8077238.1"/>
    <property type="molecule type" value="Genomic_DNA"/>
</dbReference>